<dbReference type="PANTHER" id="PTHR41287:SF1">
    <property type="entry name" value="PROTEIN YMFN"/>
    <property type="match status" value="1"/>
</dbReference>
<gene>
    <name evidence="2" type="ORF">SDC9_199658</name>
</gene>
<dbReference type="InterPro" id="IPR005021">
    <property type="entry name" value="Terminase_largesu-like"/>
</dbReference>
<dbReference type="PANTHER" id="PTHR41287">
    <property type="match status" value="1"/>
</dbReference>
<name>A0A645ILU4_9ZZZZ</name>
<evidence type="ECO:0000313" key="2">
    <source>
        <dbReference type="EMBL" id="MPN52006.1"/>
    </source>
</evidence>
<dbReference type="AlphaFoldDB" id="A0A645ILU4"/>
<protein>
    <recommendedName>
        <fullName evidence="1">Terminase large subunit-like endonuclease domain-containing protein</fullName>
    </recommendedName>
</protein>
<sequence>MAHLKKELAAVEFDVELVDWGQGYASMSPSLAFLEGELVNNRVSHGMHPVLTMAAANAVVAQDPAGNRKLDKSSKTRRIDPLQAFAMAMGLASRTEADSGVWTMEYA</sequence>
<dbReference type="GO" id="GO:0004519">
    <property type="term" value="F:endonuclease activity"/>
    <property type="evidence" value="ECO:0007669"/>
    <property type="project" value="InterPro"/>
</dbReference>
<reference evidence="2" key="1">
    <citation type="submission" date="2019-08" db="EMBL/GenBank/DDBJ databases">
        <authorList>
            <person name="Kucharzyk K."/>
            <person name="Murdoch R.W."/>
            <person name="Higgins S."/>
            <person name="Loffler F."/>
        </authorList>
    </citation>
    <scope>NUCLEOTIDE SEQUENCE</scope>
</reference>
<dbReference type="EMBL" id="VSSQ01117687">
    <property type="protein sequence ID" value="MPN52006.1"/>
    <property type="molecule type" value="Genomic_DNA"/>
</dbReference>
<organism evidence="2">
    <name type="scientific">bioreactor metagenome</name>
    <dbReference type="NCBI Taxonomy" id="1076179"/>
    <lineage>
        <taxon>unclassified sequences</taxon>
        <taxon>metagenomes</taxon>
        <taxon>ecological metagenomes</taxon>
    </lineage>
</organism>
<proteinExistence type="predicted"/>
<dbReference type="Pfam" id="PF20441">
    <property type="entry name" value="TerL_nuclease"/>
    <property type="match status" value="1"/>
</dbReference>
<evidence type="ECO:0000259" key="1">
    <source>
        <dbReference type="Pfam" id="PF20441"/>
    </source>
</evidence>
<accession>A0A645ILU4</accession>
<comment type="caution">
    <text evidence="2">The sequence shown here is derived from an EMBL/GenBank/DDBJ whole genome shotgun (WGS) entry which is preliminary data.</text>
</comment>
<dbReference type="InterPro" id="IPR046462">
    <property type="entry name" value="TerL_nuclease"/>
</dbReference>
<feature type="domain" description="Terminase large subunit-like endonuclease" evidence="1">
    <location>
        <begin position="6"/>
        <end position="96"/>
    </location>
</feature>